<comment type="caution">
    <text evidence="3">The sequence shown here is derived from an EMBL/GenBank/DDBJ whole genome shotgun (WGS) entry which is preliminary data.</text>
</comment>
<keyword evidence="1" id="KW-0175">Coiled coil</keyword>
<evidence type="ECO:0000256" key="1">
    <source>
        <dbReference type="SAM" id="Coils"/>
    </source>
</evidence>
<protein>
    <submittedName>
        <fullName evidence="3">Uncharacterized protein</fullName>
    </submittedName>
</protein>
<sequence length="342" mass="39671">MVVVKISLKEIILSNWKSPVLSEEENQFESLKKVKKQKLSQIESRLESLEILISNDKLEDANILMQYLVYDLVNFYQNLTGNREIPKDGDLSLFQIPESKSKAFEFLKNYQYTNMLEESKLNDAFDGCLLTYDFLIKESEKIFRSKFFTSLDQFKTIRKIRIVLLSSIFILALTSVMYYQYKYPVMKDQSIKLYPFLDKDHPQTSESVMVSLPVSKTGVGVWNEYTFTLPDSMAKFGGLRIDPLEQRGIRFALDDIQILDKNGKVLYSKKITVSQNLLPEDYQDFLKIDDIKTASKQVPGELVEMISIGRDPKILLVFPTLETAKTIKLKMKYIEAHKVKKK</sequence>
<gene>
    <name evidence="3" type="ORF">EHQ43_15720</name>
</gene>
<keyword evidence="2" id="KW-0812">Transmembrane</keyword>
<proteinExistence type="predicted"/>
<feature type="coiled-coil region" evidence="1">
    <location>
        <begin position="21"/>
        <end position="59"/>
    </location>
</feature>
<reference evidence="3 4" key="1">
    <citation type="journal article" date="2019" name="PLoS Negl. Trop. Dis.">
        <title>Revisiting the worldwide diversity of Leptospira species in the environment.</title>
        <authorList>
            <person name="Vincent A.T."/>
            <person name="Schiettekatte O."/>
            <person name="Bourhy P."/>
            <person name="Veyrier F.J."/>
            <person name="Picardeau M."/>
        </authorList>
    </citation>
    <scope>NUCLEOTIDE SEQUENCE [LARGE SCALE GENOMIC DNA]</scope>
    <source>
        <strain evidence="3 4">201800273</strain>
    </source>
</reference>
<dbReference type="Proteomes" id="UP000297641">
    <property type="component" value="Unassembled WGS sequence"/>
</dbReference>
<organism evidence="3 4">
    <name type="scientific">Leptospira bouyouniensis</name>
    <dbReference type="NCBI Taxonomy" id="2484911"/>
    <lineage>
        <taxon>Bacteria</taxon>
        <taxon>Pseudomonadati</taxon>
        <taxon>Spirochaetota</taxon>
        <taxon>Spirochaetia</taxon>
        <taxon>Leptospirales</taxon>
        <taxon>Leptospiraceae</taxon>
        <taxon>Leptospira</taxon>
    </lineage>
</organism>
<keyword evidence="2" id="KW-0472">Membrane</keyword>
<dbReference type="EMBL" id="RQFT01000012">
    <property type="protein sequence ID" value="TGL03236.1"/>
    <property type="molecule type" value="Genomic_DNA"/>
</dbReference>
<dbReference type="AlphaFoldDB" id="A0A7I0HNR7"/>
<keyword evidence="2" id="KW-1133">Transmembrane helix</keyword>
<feature type="transmembrane region" description="Helical" evidence="2">
    <location>
        <begin position="162"/>
        <end position="181"/>
    </location>
</feature>
<evidence type="ECO:0000313" key="4">
    <source>
        <dbReference type="Proteomes" id="UP000297641"/>
    </source>
</evidence>
<name>A0A7I0HNR7_9LEPT</name>
<evidence type="ECO:0000313" key="3">
    <source>
        <dbReference type="EMBL" id="TGL03236.1"/>
    </source>
</evidence>
<evidence type="ECO:0000256" key="2">
    <source>
        <dbReference type="SAM" id="Phobius"/>
    </source>
</evidence>
<accession>A0A7I0HNR7</accession>